<evidence type="ECO:0000313" key="1">
    <source>
        <dbReference type="EMBL" id="ACK69528.1"/>
    </source>
</evidence>
<organism evidence="1 2">
    <name type="scientific">Gloeothece citriformis (strain PCC 7424)</name>
    <name type="common">Cyanothece sp. (strain PCC 7424)</name>
    <dbReference type="NCBI Taxonomy" id="65393"/>
    <lineage>
        <taxon>Bacteria</taxon>
        <taxon>Bacillati</taxon>
        <taxon>Cyanobacteriota</taxon>
        <taxon>Cyanophyceae</taxon>
        <taxon>Oscillatoriophycideae</taxon>
        <taxon>Chroococcales</taxon>
        <taxon>Aphanothecaceae</taxon>
        <taxon>Gloeothece</taxon>
        <taxon>Gloeothece citriformis</taxon>
    </lineage>
</organism>
<dbReference type="AlphaFoldDB" id="B7KJS9"/>
<dbReference type="HOGENOM" id="CLU_114517_0_0_3"/>
<dbReference type="Proteomes" id="UP000002384">
    <property type="component" value="Chromosome"/>
</dbReference>
<keyword evidence="2" id="KW-1185">Reference proteome</keyword>
<name>B7KJS9_GLOC7</name>
<dbReference type="RefSeq" id="WP_012598474.1">
    <property type="nucleotide sequence ID" value="NC_011729.1"/>
</dbReference>
<sequence>MTTKQTLEVRWFIEGQLPNNIKHWFWDDCPGQLHQRIESPETREDLYLYLPKCQILSFKFRQKNLEIKWRKDEFGIEKFLSPLNLNSYNYLTDWKGKVERWLKLEYCNETVKDKLDVEHKQNQTWINVQKQRWQRIYKQVEFEISSLKICQTNWWTIAAEMEEKDKNSEQDFYQAIKEFSQTYSHKNLSPEQSYAYPSWLIQNFSD</sequence>
<protein>
    <submittedName>
        <fullName evidence="1">Uncharacterized protein</fullName>
    </submittedName>
</protein>
<dbReference type="STRING" id="65393.PCC7424_1075"/>
<proteinExistence type="predicted"/>
<dbReference type="KEGG" id="cyc:PCC7424_1075"/>
<accession>B7KJS9</accession>
<evidence type="ECO:0000313" key="2">
    <source>
        <dbReference type="Proteomes" id="UP000002384"/>
    </source>
</evidence>
<gene>
    <name evidence="1" type="ordered locus">PCC7424_1075</name>
</gene>
<dbReference type="eggNOG" id="ENOG502ZBCE">
    <property type="taxonomic scope" value="Bacteria"/>
</dbReference>
<reference evidence="2" key="1">
    <citation type="journal article" date="2011" name="MBio">
        <title>Novel metabolic attributes of the genus Cyanothece, comprising a group of unicellular nitrogen-fixing Cyanobacteria.</title>
        <authorList>
            <person name="Bandyopadhyay A."/>
            <person name="Elvitigala T."/>
            <person name="Welsh E."/>
            <person name="Stockel J."/>
            <person name="Liberton M."/>
            <person name="Min H."/>
            <person name="Sherman L.A."/>
            <person name="Pakrasi H.B."/>
        </authorList>
    </citation>
    <scope>NUCLEOTIDE SEQUENCE [LARGE SCALE GENOMIC DNA]</scope>
    <source>
        <strain evidence="2">PCC 7424</strain>
    </source>
</reference>
<dbReference type="EMBL" id="CP001291">
    <property type="protein sequence ID" value="ACK69528.1"/>
    <property type="molecule type" value="Genomic_DNA"/>
</dbReference>
<dbReference type="OrthoDB" id="484666at2"/>